<dbReference type="PANTHER" id="PTHR23431:SF3">
    <property type="entry name" value="DNA-DIRECTED RNA POLYMERASES I, II, AND III SUBUNIT RPABC5"/>
    <property type="match status" value="1"/>
</dbReference>
<keyword evidence="5 7" id="KW-0862">Zinc</keyword>
<dbReference type="GO" id="GO:0003677">
    <property type="term" value="F:DNA binding"/>
    <property type="evidence" value="ECO:0007669"/>
    <property type="project" value="InterPro"/>
</dbReference>
<dbReference type="STRING" id="765177.Desmu_1350"/>
<evidence type="ECO:0000313" key="8">
    <source>
        <dbReference type="EMBL" id="ADV65644.1"/>
    </source>
</evidence>
<dbReference type="OrthoDB" id="371754at2157"/>
<organism evidence="8 9">
    <name type="scientific">Desulfurococcus mucosus (strain ATCC 35584 / DSM 2162 / JCM 9187 / O7/1)</name>
    <dbReference type="NCBI Taxonomy" id="765177"/>
    <lineage>
        <taxon>Archaea</taxon>
        <taxon>Thermoproteota</taxon>
        <taxon>Thermoprotei</taxon>
        <taxon>Desulfurococcales</taxon>
        <taxon>Desulfurococcaceae</taxon>
        <taxon>Desulfurococcus</taxon>
    </lineage>
</organism>
<comment type="cofactor">
    <cofactor evidence="7">
        <name>Zn(2+)</name>
        <dbReference type="ChEBI" id="CHEBI:29105"/>
    </cofactor>
    <text evidence="7">Binds 1 zinc ion.</text>
</comment>
<dbReference type="AlphaFoldDB" id="E8R7H9"/>
<dbReference type="GO" id="GO:0000428">
    <property type="term" value="C:DNA-directed RNA polymerase complex"/>
    <property type="evidence" value="ECO:0007669"/>
    <property type="project" value="UniProtKB-KW"/>
</dbReference>
<evidence type="ECO:0000256" key="3">
    <source>
        <dbReference type="ARBA" id="ARBA00022695"/>
    </source>
</evidence>
<dbReference type="GO" id="GO:0008270">
    <property type="term" value="F:zinc ion binding"/>
    <property type="evidence" value="ECO:0007669"/>
    <property type="project" value="UniProtKB-UniRule"/>
</dbReference>
<evidence type="ECO:0000256" key="2">
    <source>
        <dbReference type="ARBA" id="ARBA00022679"/>
    </source>
</evidence>
<keyword evidence="7" id="KW-0963">Cytoplasm</keyword>
<evidence type="ECO:0000256" key="6">
    <source>
        <dbReference type="ARBA" id="ARBA00023163"/>
    </source>
</evidence>
<dbReference type="Pfam" id="PF01194">
    <property type="entry name" value="RNA_pol_N"/>
    <property type="match status" value="1"/>
</dbReference>
<dbReference type="eggNOG" id="arCOG04244">
    <property type="taxonomic scope" value="Archaea"/>
</dbReference>
<feature type="binding site" evidence="7">
    <location>
        <position position="10"/>
    </location>
    <ligand>
        <name>Zn(2+)</name>
        <dbReference type="ChEBI" id="CHEBI:29105"/>
    </ligand>
</feature>
<comment type="subcellular location">
    <subcellularLocation>
        <location evidence="7">Cytoplasm</location>
    </subcellularLocation>
</comment>
<feature type="binding site" evidence="7">
    <location>
        <position position="7"/>
    </location>
    <ligand>
        <name>Zn(2+)</name>
        <dbReference type="ChEBI" id="CHEBI:29105"/>
    </ligand>
</feature>
<evidence type="ECO:0000256" key="4">
    <source>
        <dbReference type="ARBA" id="ARBA00022723"/>
    </source>
</evidence>
<dbReference type="InterPro" id="IPR020789">
    <property type="entry name" value="RNA_pol_suN_Zn-BS"/>
</dbReference>
<gene>
    <name evidence="7" type="primary">rpo10</name>
    <name evidence="7" type="synonym">rpoN</name>
    <name evidence="8" type="ordered locus">Desmu_1350</name>
</gene>
<evidence type="ECO:0000256" key="5">
    <source>
        <dbReference type="ARBA" id="ARBA00022833"/>
    </source>
</evidence>
<evidence type="ECO:0000313" key="9">
    <source>
        <dbReference type="Proteomes" id="UP000001068"/>
    </source>
</evidence>
<proteinExistence type="inferred from homology"/>
<dbReference type="GeneID" id="10154076"/>
<dbReference type="KEGG" id="dmu:Desmu_1350"/>
<keyword evidence="6 7" id="KW-0804">Transcription</keyword>
<keyword evidence="2 7" id="KW-0808">Transferase</keyword>
<dbReference type="EMBL" id="CP002363">
    <property type="protein sequence ID" value="ADV65644.1"/>
    <property type="molecule type" value="Genomic_DNA"/>
</dbReference>
<dbReference type="HAMAP" id="MF_00250">
    <property type="entry name" value="RNApol_arch_Rpo10"/>
    <property type="match status" value="1"/>
</dbReference>
<dbReference type="HOGENOM" id="CLU_143122_1_1_2"/>
<keyword evidence="9" id="KW-1185">Reference proteome</keyword>
<dbReference type="FunFam" id="1.10.10.60:FF:000024">
    <property type="entry name" value="DNA-directed RNA polymerases I, II, and III subunit"/>
    <property type="match status" value="1"/>
</dbReference>
<sequence length="66" mass="7860">MLFPVRCFTCGRPIGHLWDEYIKRVEQGEEPGKVLDDLGVKRYCCRRMFLSYVDVSREILYFPKIS</sequence>
<dbReference type="EC" id="2.7.7.6" evidence="7"/>
<name>E8R7H9_DESM0</name>
<dbReference type="NCBIfam" id="NF003089">
    <property type="entry name" value="PRK04016.1"/>
    <property type="match status" value="1"/>
</dbReference>
<keyword evidence="4 7" id="KW-0479">Metal-binding</keyword>
<accession>E8R7H9</accession>
<dbReference type="PROSITE" id="PS01112">
    <property type="entry name" value="RNA_POL_N_8KD"/>
    <property type="match status" value="1"/>
</dbReference>
<dbReference type="Proteomes" id="UP000001068">
    <property type="component" value="Chromosome"/>
</dbReference>
<dbReference type="GO" id="GO:0003899">
    <property type="term" value="F:DNA-directed RNA polymerase activity"/>
    <property type="evidence" value="ECO:0007669"/>
    <property type="project" value="UniProtKB-UniRule"/>
</dbReference>
<dbReference type="GO" id="GO:0005737">
    <property type="term" value="C:cytoplasm"/>
    <property type="evidence" value="ECO:0007669"/>
    <property type="project" value="UniProtKB-SubCell"/>
</dbReference>
<comment type="similarity">
    <text evidence="7">Belongs to the archaeal Rpo10/eukaryotic RPB10 RNA polymerase subunit family.</text>
</comment>
<reference evidence="8 9" key="2">
    <citation type="journal article" date="2011" name="Stand. Genomic Sci.">
        <title>Complete genome sequence of Desulfurococcus mucosus type strain (O7/1).</title>
        <authorList>
            <person name="Wirth R."/>
            <person name="Chertkov O."/>
            <person name="Held B."/>
            <person name="Lapidus A."/>
            <person name="Nolan M."/>
            <person name="Lucas S."/>
            <person name="Hammon N."/>
            <person name="Deshpande S."/>
            <person name="Cheng J.F."/>
            <person name="Tapia R."/>
            <person name="Han C."/>
            <person name="Goodwin L."/>
            <person name="Pitluck S."/>
            <person name="Liolios K."/>
            <person name="Ioanna P."/>
            <person name="Ivanova N."/>
            <person name="Mavromatis K."/>
            <person name="Mikhailova N."/>
            <person name="Pati A."/>
            <person name="Chen A."/>
            <person name="Palaniappan K."/>
            <person name="Land M."/>
            <person name="Hauser L."/>
            <person name="Chang Y.J."/>
            <person name="Jeffries C.D."/>
            <person name="Bilek Y."/>
            <person name="Hader T."/>
            <person name="Rohde M."/>
            <person name="Spring S."/>
            <person name="Sikorski J."/>
            <person name="Goker M."/>
            <person name="Woyke T."/>
            <person name="Bristow J."/>
            <person name="Eisen J.A."/>
            <person name="Markowitz V."/>
            <person name="Hugenholtz P."/>
            <person name="Kyrpides N.C."/>
            <person name="Klenk H.P."/>
        </authorList>
    </citation>
    <scope>NUCLEOTIDE SEQUENCE [LARGE SCALE GENOMIC DNA]</scope>
    <source>
        <strain evidence="9">ATCC 35584 / DSM 2162 / JCM 9187 / O7/1</strain>
    </source>
</reference>
<dbReference type="SUPFAM" id="SSF46924">
    <property type="entry name" value="RNA polymerase subunit RPB10"/>
    <property type="match status" value="1"/>
</dbReference>
<reference evidence="9" key="1">
    <citation type="submission" date="2010-11" db="EMBL/GenBank/DDBJ databases">
        <title>The complete genome of Desulfurococcus mucosus DSM 2162.</title>
        <authorList>
            <consortium name="US DOE Joint Genome Institute (JGI-PGF)"/>
            <person name="Lucas S."/>
            <person name="Copeland A."/>
            <person name="Lapidus A."/>
            <person name="Bruce D."/>
            <person name="Goodwin L."/>
            <person name="Pitluck S."/>
            <person name="Kyrpides N."/>
            <person name="Mavromatis K."/>
            <person name="Pagani I."/>
            <person name="Ivanova N."/>
            <person name="Ovchinnikova G."/>
            <person name="Chertkov O."/>
            <person name="Held B."/>
            <person name="Brettin T."/>
            <person name="Detter J.C."/>
            <person name="Tapia R."/>
            <person name="Han C."/>
            <person name="Land M."/>
            <person name="Hauser L."/>
            <person name="Markowitz V."/>
            <person name="Cheng J.-F."/>
            <person name="Hugenholtz P."/>
            <person name="Woyke T."/>
            <person name="Wu D."/>
            <person name="Wirth R."/>
            <person name="Bilek Y."/>
            <person name="Hader T."/>
            <person name="Klenk H.-P."/>
            <person name="Eisen J.A."/>
        </authorList>
    </citation>
    <scope>NUCLEOTIDE SEQUENCE [LARGE SCALE GENOMIC DNA]</scope>
    <source>
        <strain evidence="9">ATCC 35584 / DSM 2162 / JCM 9187 / O7/1</strain>
    </source>
</reference>
<dbReference type="PIRSF" id="PIRSF005653">
    <property type="entry name" value="RNA_pol_N/8_sub"/>
    <property type="match status" value="1"/>
</dbReference>
<comment type="subunit">
    <text evidence="7">Part of the RNA polymerase complex.</text>
</comment>
<feature type="binding site" evidence="7">
    <location>
        <position position="44"/>
    </location>
    <ligand>
        <name>Zn(2+)</name>
        <dbReference type="ChEBI" id="CHEBI:29105"/>
    </ligand>
</feature>
<feature type="binding site" evidence="7">
    <location>
        <position position="45"/>
    </location>
    <ligand>
        <name>Zn(2+)</name>
        <dbReference type="ChEBI" id="CHEBI:29105"/>
    </ligand>
</feature>
<dbReference type="Gene3D" id="1.10.10.60">
    <property type="entry name" value="Homeodomain-like"/>
    <property type="match status" value="1"/>
</dbReference>
<dbReference type="GO" id="GO:0006351">
    <property type="term" value="P:DNA-templated transcription"/>
    <property type="evidence" value="ECO:0007669"/>
    <property type="project" value="UniProtKB-UniRule"/>
</dbReference>
<evidence type="ECO:0000256" key="1">
    <source>
        <dbReference type="ARBA" id="ARBA00022478"/>
    </source>
</evidence>
<dbReference type="InterPro" id="IPR023580">
    <property type="entry name" value="RNA_pol_su_RPB10"/>
</dbReference>
<dbReference type="PANTHER" id="PTHR23431">
    <property type="entry name" value="DNA-DIRECTED RNA POLYMERASES I, II, AND III SUBUNIT RPABC5 FAMILY MEMBER"/>
    <property type="match status" value="1"/>
</dbReference>
<dbReference type="InterPro" id="IPR000268">
    <property type="entry name" value="RPABC5/Rpb10"/>
</dbReference>
<comment type="function">
    <text evidence="7">DNA-dependent RNA polymerase (RNAP) catalyzes the transcription of DNA into RNA using the four ribonucleoside triphosphates as substrates.</text>
</comment>
<keyword evidence="1 7" id="KW-0240">DNA-directed RNA polymerase</keyword>
<protein>
    <recommendedName>
        <fullName evidence="7">DNA-directed RNA polymerase subunit Rpo10</fullName>
        <ecNumber evidence="7">2.7.7.6</ecNumber>
    </recommendedName>
    <alternativeName>
        <fullName evidence="7">DNA-directed RNA polymerase subunit N</fullName>
    </alternativeName>
</protein>
<keyword evidence="3 7" id="KW-0548">Nucleotidyltransferase</keyword>
<comment type="catalytic activity">
    <reaction evidence="7">
        <text>RNA(n) + a ribonucleoside 5'-triphosphate = RNA(n+1) + diphosphate</text>
        <dbReference type="Rhea" id="RHEA:21248"/>
        <dbReference type="Rhea" id="RHEA-COMP:14527"/>
        <dbReference type="Rhea" id="RHEA-COMP:17342"/>
        <dbReference type="ChEBI" id="CHEBI:33019"/>
        <dbReference type="ChEBI" id="CHEBI:61557"/>
        <dbReference type="ChEBI" id="CHEBI:140395"/>
        <dbReference type="EC" id="2.7.7.6"/>
    </reaction>
</comment>
<evidence type="ECO:0000256" key="7">
    <source>
        <dbReference type="HAMAP-Rule" id="MF_00250"/>
    </source>
</evidence>
<dbReference type="RefSeq" id="WP_013562866.1">
    <property type="nucleotide sequence ID" value="NC_014961.1"/>
</dbReference>